<feature type="modified residue" description="N6-(pyridoxal phosphate)lysine" evidence="5">
    <location>
        <position position="293"/>
    </location>
</feature>
<evidence type="ECO:0000256" key="6">
    <source>
        <dbReference type="RuleBase" id="RU000382"/>
    </source>
</evidence>
<keyword evidence="8" id="KW-1185">Reference proteome</keyword>
<dbReference type="InterPro" id="IPR015421">
    <property type="entry name" value="PyrdxlP-dep_Trfase_major"/>
</dbReference>
<comment type="similarity">
    <text evidence="6">Belongs to the group II decarboxylase family.</text>
</comment>
<dbReference type="Pfam" id="PF00282">
    <property type="entry name" value="Pyridoxal_deC"/>
    <property type="match status" value="1"/>
</dbReference>
<keyword evidence="3 5" id="KW-0663">Pyridoxal phosphate</keyword>
<dbReference type="InterPro" id="IPR002129">
    <property type="entry name" value="PyrdxlP-dep_de-COase"/>
</dbReference>
<comment type="cofactor">
    <cofactor evidence="1 5 6">
        <name>pyridoxal 5'-phosphate</name>
        <dbReference type="ChEBI" id="CHEBI:597326"/>
    </cofactor>
</comment>
<dbReference type="InterPro" id="IPR015424">
    <property type="entry name" value="PyrdxlP-dep_Trfase"/>
</dbReference>
<dbReference type="GO" id="GO:0030170">
    <property type="term" value="F:pyridoxal phosphate binding"/>
    <property type="evidence" value="ECO:0007669"/>
    <property type="project" value="InterPro"/>
</dbReference>
<keyword evidence="4 6" id="KW-0456">Lyase</keyword>
<dbReference type="PANTHER" id="PTHR11999">
    <property type="entry name" value="GROUP II PYRIDOXAL-5-PHOSPHATE DECARBOXYLASE"/>
    <property type="match status" value="1"/>
</dbReference>
<dbReference type="EMBL" id="AYSO01000013">
    <property type="protein sequence ID" value="KIE47766.1"/>
    <property type="molecule type" value="Genomic_DNA"/>
</dbReference>
<accession>A0A0C1RBH2</accession>
<proteinExistence type="inferred from homology"/>
<dbReference type="SUPFAM" id="SSF53383">
    <property type="entry name" value="PLP-dependent transferases"/>
    <property type="match status" value="1"/>
</dbReference>
<sequence>MNKQKMTLNNQVQHAVEDFIQAFCSDKQELAANRIMHEADENQISKLKKIDIPAKGCPINTVVTEMMEDVYKYRACVNHPRFFGFVPGPASMLSWLGDVMTAAYNIHAANWATSSAASCIEEKLIDWLCSQAGYTKKSGGLFVSGGSMANMTALTAARDTILKEEKQYLGVAYVSDQTHSSVAKGLRIIGIPNTRIRKIPTDPWFRMDMNQLKAAIEADVANGLIPFVIVASAGSTNTGSIDPLQEIASLCKNYGIWMHVDGAYGASVLLTTKYKHLLKGIEAADSISWDAHKWLFQTYGCGMVLVKDRSTLFNSFNAHPEYLKDLEAKEGEINYGDMGMELTRPARGLKLWFTLQVMGSGAIGEAIEHGFQLAEWAEDELKKKRDWEIISHAQLAIVNFRFAPSDLTEKQIDELNQNISKAIIDNGYAGVFTTELNGKKVLRICALHPDATESDMRNTIRLLNDYAQEIYQAMNAMKATS</sequence>
<evidence type="ECO:0000256" key="3">
    <source>
        <dbReference type="ARBA" id="ARBA00022898"/>
    </source>
</evidence>
<dbReference type="OrthoDB" id="9803665at2"/>
<gene>
    <name evidence="7" type="ORF">U732_3730</name>
</gene>
<dbReference type="AlphaFoldDB" id="A0A0C1RBH2"/>
<dbReference type="InterPro" id="IPR021115">
    <property type="entry name" value="Pyridoxal-P_BS"/>
</dbReference>
<dbReference type="Gene3D" id="3.40.640.10">
    <property type="entry name" value="Type I PLP-dependent aspartate aminotransferase-like (Major domain)"/>
    <property type="match status" value="1"/>
</dbReference>
<evidence type="ECO:0000313" key="8">
    <source>
        <dbReference type="Proteomes" id="UP000031366"/>
    </source>
</evidence>
<evidence type="ECO:0000256" key="1">
    <source>
        <dbReference type="ARBA" id="ARBA00001933"/>
    </source>
</evidence>
<evidence type="ECO:0000313" key="7">
    <source>
        <dbReference type="EMBL" id="KIE47766.1"/>
    </source>
</evidence>
<comment type="caution">
    <text evidence="7">The sequence shown here is derived from an EMBL/GenBank/DDBJ whole genome shotgun (WGS) entry which is preliminary data.</text>
</comment>
<dbReference type="GO" id="GO:0006520">
    <property type="term" value="P:amino acid metabolic process"/>
    <property type="evidence" value="ECO:0007669"/>
    <property type="project" value="InterPro"/>
</dbReference>
<reference evidence="7 8" key="1">
    <citation type="journal article" date="2015" name="Infect. Genet. Evol.">
        <title>Genomic sequences of six botulinum neurotoxin-producing strains representing three clostridial species illustrate the mobility and diversity of botulinum neurotoxin genes.</title>
        <authorList>
            <person name="Smith T.J."/>
            <person name="Hill K.K."/>
            <person name="Xie G."/>
            <person name="Foley B.T."/>
            <person name="Williamson C.H."/>
            <person name="Foster J.T."/>
            <person name="Johnson S.L."/>
            <person name="Chertkov O."/>
            <person name="Teshima H."/>
            <person name="Gibbons H.S."/>
            <person name="Johnsky L.A."/>
            <person name="Karavis M.A."/>
            <person name="Smith L.A."/>
        </authorList>
    </citation>
    <scope>NUCLEOTIDE SEQUENCE [LARGE SCALE GENOMIC DNA]</scope>
    <source>
        <strain evidence="7 8">CDC 2741</strain>
    </source>
</reference>
<name>A0A0C1RBH2_9CLOT</name>
<dbReference type="GO" id="GO:0019752">
    <property type="term" value="P:carboxylic acid metabolic process"/>
    <property type="evidence" value="ECO:0007669"/>
    <property type="project" value="InterPro"/>
</dbReference>
<evidence type="ECO:0000256" key="2">
    <source>
        <dbReference type="ARBA" id="ARBA00022793"/>
    </source>
</evidence>
<dbReference type="GO" id="GO:0004058">
    <property type="term" value="F:aromatic-L-amino-acid decarboxylase activity"/>
    <property type="evidence" value="ECO:0007669"/>
    <property type="project" value="UniProtKB-ARBA"/>
</dbReference>
<evidence type="ECO:0000256" key="5">
    <source>
        <dbReference type="PIRSR" id="PIRSR602129-50"/>
    </source>
</evidence>
<evidence type="ECO:0000256" key="4">
    <source>
        <dbReference type="ARBA" id="ARBA00023239"/>
    </source>
</evidence>
<dbReference type="PANTHER" id="PTHR11999:SF70">
    <property type="entry name" value="MIP05841P"/>
    <property type="match status" value="1"/>
</dbReference>
<dbReference type="Gene3D" id="3.90.1150.170">
    <property type="match status" value="1"/>
</dbReference>
<protein>
    <submittedName>
        <fullName evidence="7">Beta-eliminating lyase family protein</fullName>
    </submittedName>
</protein>
<dbReference type="RefSeq" id="WP_039631010.1">
    <property type="nucleotide sequence ID" value="NZ_AYSO01000013.1"/>
</dbReference>
<keyword evidence="2" id="KW-0210">Decarboxylase</keyword>
<dbReference type="PRINTS" id="PR00800">
    <property type="entry name" value="YHDCRBOXLASE"/>
</dbReference>
<dbReference type="STRING" id="29341.RSJ17_17315"/>
<organism evidence="7 8">
    <name type="scientific">Clostridium argentinense CDC 2741</name>
    <dbReference type="NCBI Taxonomy" id="1418104"/>
    <lineage>
        <taxon>Bacteria</taxon>
        <taxon>Bacillati</taxon>
        <taxon>Bacillota</taxon>
        <taxon>Clostridia</taxon>
        <taxon>Eubacteriales</taxon>
        <taxon>Clostridiaceae</taxon>
        <taxon>Clostridium</taxon>
    </lineage>
</organism>
<dbReference type="InterPro" id="IPR010977">
    <property type="entry name" value="Aromatic_deC"/>
</dbReference>
<dbReference type="Proteomes" id="UP000031366">
    <property type="component" value="Unassembled WGS sequence"/>
</dbReference>
<dbReference type="PROSITE" id="PS00392">
    <property type="entry name" value="DDC_GAD_HDC_YDC"/>
    <property type="match status" value="1"/>
</dbReference>